<organism evidence="7 8">
    <name type="scientific">Palleronia pelagia</name>
    <dbReference type="NCBI Taxonomy" id="387096"/>
    <lineage>
        <taxon>Bacteria</taxon>
        <taxon>Pseudomonadati</taxon>
        <taxon>Pseudomonadota</taxon>
        <taxon>Alphaproteobacteria</taxon>
        <taxon>Rhodobacterales</taxon>
        <taxon>Roseobacteraceae</taxon>
        <taxon>Palleronia</taxon>
    </lineage>
</organism>
<keyword evidence="4" id="KW-0067">ATP-binding</keyword>
<dbReference type="GO" id="GO:0015645">
    <property type="term" value="F:fatty acid ligase activity"/>
    <property type="evidence" value="ECO:0007669"/>
    <property type="project" value="TreeGrafter"/>
</dbReference>
<evidence type="ECO:0000259" key="5">
    <source>
        <dbReference type="Pfam" id="PF00501"/>
    </source>
</evidence>
<evidence type="ECO:0000256" key="3">
    <source>
        <dbReference type="ARBA" id="ARBA00022741"/>
    </source>
</evidence>
<evidence type="ECO:0000313" key="7">
    <source>
        <dbReference type="EMBL" id="SEM66059.1"/>
    </source>
</evidence>
<dbReference type="Proteomes" id="UP000199372">
    <property type="component" value="Unassembled WGS sequence"/>
</dbReference>
<dbReference type="InterPro" id="IPR042099">
    <property type="entry name" value="ANL_N_sf"/>
</dbReference>
<dbReference type="GO" id="GO:0006637">
    <property type="term" value="P:acyl-CoA metabolic process"/>
    <property type="evidence" value="ECO:0007669"/>
    <property type="project" value="TreeGrafter"/>
</dbReference>
<evidence type="ECO:0000256" key="2">
    <source>
        <dbReference type="ARBA" id="ARBA00022598"/>
    </source>
</evidence>
<dbReference type="Pfam" id="PF00501">
    <property type="entry name" value="AMP-binding"/>
    <property type="match status" value="1"/>
</dbReference>
<protein>
    <submittedName>
        <fullName evidence="7">Acetyl-CoA synthetase</fullName>
    </submittedName>
</protein>
<dbReference type="Pfam" id="PF13193">
    <property type="entry name" value="AMP-binding_C"/>
    <property type="match status" value="1"/>
</dbReference>
<proteinExistence type="inferred from homology"/>
<name>A0A1H8A8D5_9RHOB</name>
<sequence length="536" mass="57095">MDGAGRDRRILPPDRAAFAWDIPGRLNIAERCCDSWAALAPDRVALRRVGANGAVTDWTYAALKDASDRLAAALAARGVGRGERVALLLSQGPEVMLGHFAAMKLGAVSLPLFTLFGPEALRFRLADSAAKVAITDGANLPKLTGLRDDLPDLEHLLCTDPGQGVPALDALVAATDPIARSVDTAADDPAMMIYTSGTTGPPKGVLHAHRFLLGHLPCMEVNHADLPLPDDVGWTPADWAWIGGLMDLAMPSLYYGVRLISHRMRKFDAGAAWDLIARERVTRLFLPPAALRAMRTVPVPQGVAVRSIGSGGEALGADLIDWGRETLGAEINELYGQTECNLVVASDAARGVQKQGYMGRAVPGHDVAVIDAGGTPVLDQLGEIAVGRPDPGMFLRYWNRPEKTAEKFAGDWMRTGDLGRMDRDGYVAFVSRDDDVINSSGYRIGPSEIEGCLCAHPAVAAAAVVGLPDPQRGEAVTAFVVLADGIDPADIEATLIAHVRTALSPHMAPRAVHLRDSLPVTATGKIMRRALRDENA</sequence>
<dbReference type="GO" id="GO:0004321">
    <property type="term" value="F:fatty-acyl-CoA synthase activity"/>
    <property type="evidence" value="ECO:0007669"/>
    <property type="project" value="TreeGrafter"/>
</dbReference>
<dbReference type="InterPro" id="IPR020845">
    <property type="entry name" value="AMP-binding_CS"/>
</dbReference>
<feature type="domain" description="AMP-binding enzyme C-terminal" evidence="6">
    <location>
        <begin position="448"/>
        <end position="525"/>
    </location>
</feature>
<dbReference type="SUPFAM" id="SSF56801">
    <property type="entry name" value="Acetyl-CoA synthetase-like"/>
    <property type="match status" value="1"/>
</dbReference>
<keyword evidence="2" id="KW-0436">Ligase</keyword>
<dbReference type="InterPro" id="IPR045851">
    <property type="entry name" value="AMP-bd_C_sf"/>
</dbReference>
<dbReference type="Gene3D" id="3.40.50.12780">
    <property type="entry name" value="N-terminal domain of ligase-like"/>
    <property type="match status" value="1"/>
</dbReference>
<keyword evidence="8" id="KW-1185">Reference proteome</keyword>
<comment type="similarity">
    <text evidence="1">Belongs to the ATP-dependent AMP-binding enzyme family.</text>
</comment>
<dbReference type="InterPro" id="IPR000873">
    <property type="entry name" value="AMP-dep_synth/lig_dom"/>
</dbReference>
<dbReference type="InterPro" id="IPR051087">
    <property type="entry name" value="Mitochondrial_ACSM"/>
</dbReference>
<dbReference type="PROSITE" id="PS00455">
    <property type="entry name" value="AMP_BINDING"/>
    <property type="match status" value="1"/>
</dbReference>
<dbReference type="GO" id="GO:0005524">
    <property type="term" value="F:ATP binding"/>
    <property type="evidence" value="ECO:0007669"/>
    <property type="project" value="UniProtKB-KW"/>
</dbReference>
<dbReference type="PANTHER" id="PTHR43605:SF10">
    <property type="entry name" value="ACYL-COA SYNTHETASE MEDIUM CHAIN FAMILY MEMBER 3"/>
    <property type="match status" value="1"/>
</dbReference>
<dbReference type="GO" id="GO:0006633">
    <property type="term" value="P:fatty acid biosynthetic process"/>
    <property type="evidence" value="ECO:0007669"/>
    <property type="project" value="TreeGrafter"/>
</dbReference>
<dbReference type="AlphaFoldDB" id="A0A1H8A8D5"/>
<evidence type="ECO:0000256" key="1">
    <source>
        <dbReference type="ARBA" id="ARBA00006432"/>
    </source>
</evidence>
<dbReference type="EMBL" id="FOCM01000001">
    <property type="protein sequence ID" value="SEM66059.1"/>
    <property type="molecule type" value="Genomic_DNA"/>
</dbReference>
<reference evidence="8" key="1">
    <citation type="submission" date="2016-10" db="EMBL/GenBank/DDBJ databases">
        <authorList>
            <person name="Varghese N."/>
            <person name="Submissions S."/>
        </authorList>
    </citation>
    <scope>NUCLEOTIDE SEQUENCE [LARGE SCALE GENOMIC DNA]</scope>
    <source>
        <strain evidence="8">DSM 26893</strain>
    </source>
</reference>
<feature type="domain" description="AMP-dependent synthetase/ligase" evidence="5">
    <location>
        <begin position="35"/>
        <end position="398"/>
    </location>
</feature>
<evidence type="ECO:0000313" key="8">
    <source>
        <dbReference type="Proteomes" id="UP000199372"/>
    </source>
</evidence>
<keyword evidence="3" id="KW-0547">Nucleotide-binding</keyword>
<gene>
    <name evidence="7" type="ORF">SAMN04488011_10125</name>
</gene>
<dbReference type="PANTHER" id="PTHR43605">
    <property type="entry name" value="ACYL-COENZYME A SYNTHETASE"/>
    <property type="match status" value="1"/>
</dbReference>
<dbReference type="GO" id="GO:0016405">
    <property type="term" value="F:CoA-ligase activity"/>
    <property type="evidence" value="ECO:0007669"/>
    <property type="project" value="UniProtKB-ARBA"/>
</dbReference>
<dbReference type="RefSeq" id="WP_091842872.1">
    <property type="nucleotide sequence ID" value="NZ_FOCM01000001.1"/>
</dbReference>
<dbReference type="Gene3D" id="3.30.300.30">
    <property type="match status" value="1"/>
</dbReference>
<evidence type="ECO:0000256" key="4">
    <source>
        <dbReference type="ARBA" id="ARBA00022840"/>
    </source>
</evidence>
<dbReference type="OrthoDB" id="9803968at2"/>
<accession>A0A1H8A8D5</accession>
<evidence type="ECO:0000259" key="6">
    <source>
        <dbReference type="Pfam" id="PF13193"/>
    </source>
</evidence>
<dbReference type="InterPro" id="IPR025110">
    <property type="entry name" value="AMP-bd_C"/>
</dbReference>